<dbReference type="SUPFAM" id="SSF46785">
    <property type="entry name" value="Winged helix' DNA-binding domain"/>
    <property type="match status" value="1"/>
</dbReference>
<dbReference type="EMBL" id="CP025334">
    <property type="protein sequence ID" value="AZT97364.1"/>
    <property type="molecule type" value="Genomic_DNA"/>
</dbReference>
<dbReference type="Pfam" id="PF08279">
    <property type="entry name" value="HTH_11"/>
    <property type="match status" value="1"/>
</dbReference>
<evidence type="ECO:0000259" key="1">
    <source>
        <dbReference type="Pfam" id="PF08279"/>
    </source>
</evidence>
<evidence type="ECO:0000313" key="3">
    <source>
        <dbReference type="EMBL" id="AZT97364.1"/>
    </source>
</evidence>
<dbReference type="PANTHER" id="PTHR34580">
    <property type="match status" value="1"/>
</dbReference>
<dbReference type="InterPro" id="IPR036388">
    <property type="entry name" value="WH-like_DNA-bd_sf"/>
</dbReference>
<dbReference type="AlphaFoldDB" id="A0A3Q9NXG5"/>
<accession>A0A3Q9NXG5</accession>
<dbReference type="InterPro" id="IPR036390">
    <property type="entry name" value="WH_DNA-bd_sf"/>
</dbReference>
<dbReference type="InterPro" id="IPR026881">
    <property type="entry name" value="WYL_dom"/>
</dbReference>
<dbReference type="GO" id="GO:0003677">
    <property type="term" value="F:DNA binding"/>
    <property type="evidence" value="ECO:0007669"/>
    <property type="project" value="UniProtKB-KW"/>
</dbReference>
<reference evidence="3 4" key="2">
    <citation type="submission" date="2019-01" db="EMBL/GenBank/DDBJ databases">
        <title>Comparative genomic analysis of Brevibacterium aurantiacum sheds light on its evolution and its adaptation to smear-ripened cheeses.</title>
        <authorList>
            <person name="Moineau S."/>
        </authorList>
    </citation>
    <scope>NUCLEOTIDE SEQUENCE [LARGE SCALE GENOMIC DNA]</scope>
    <source>
        <strain evidence="3 4">SMQ-1420</strain>
    </source>
</reference>
<dbReference type="Gene3D" id="1.10.10.10">
    <property type="entry name" value="Winged helix-like DNA-binding domain superfamily/Winged helix DNA-binding domain"/>
    <property type="match status" value="1"/>
</dbReference>
<name>A0A3Q9NXG5_BREAU</name>
<dbReference type="Pfam" id="PF13280">
    <property type="entry name" value="WYL"/>
    <property type="match status" value="1"/>
</dbReference>
<reference evidence="3 4" key="1">
    <citation type="submission" date="2017-12" db="EMBL/GenBank/DDBJ databases">
        <authorList>
            <person name="Levesque S."/>
        </authorList>
    </citation>
    <scope>NUCLEOTIDE SEQUENCE [LARGE SCALE GENOMIC DNA]</scope>
    <source>
        <strain evidence="3 4">SMQ-1420</strain>
    </source>
</reference>
<proteinExistence type="predicted"/>
<gene>
    <name evidence="3" type="ORF">CXR27_10440</name>
</gene>
<feature type="domain" description="Helix-turn-helix type 11" evidence="1">
    <location>
        <begin position="14"/>
        <end position="59"/>
    </location>
</feature>
<dbReference type="Proteomes" id="UP000282731">
    <property type="component" value="Chromosome"/>
</dbReference>
<sequence>MSMKAARLVSEIVILSARSVPITAANLAERLEVTERTVYRDLGDLSRMGVPVVTEAGPGGGISLQFGYAARTGSRLRTAIPLGLVVKAGRWYLIAQPPGGRPRTYRVSRMTAIALRYVAVSRPVEFHLDDYWSRSQVEFDRTVRSTTVRLRVPSHSLDDLRRAVPGRVTEEAIEAGSITADDYVIDLLMEPVDVAVSQLITVPGVEAISPGELRLALHERARQAAACNGP</sequence>
<dbReference type="PANTHER" id="PTHR34580:SF1">
    <property type="entry name" value="PROTEIN PAFC"/>
    <property type="match status" value="1"/>
</dbReference>
<dbReference type="InterPro" id="IPR013196">
    <property type="entry name" value="HTH_11"/>
</dbReference>
<evidence type="ECO:0000259" key="2">
    <source>
        <dbReference type="Pfam" id="PF13280"/>
    </source>
</evidence>
<protein>
    <submittedName>
        <fullName evidence="3">DNA-binding transcriptional regulator</fullName>
    </submittedName>
</protein>
<dbReference type="InterPro" id="IPR051534">
    <property type="entry name" value="CBASS_pafABC_assoc_protein"/>
</dbReference>
<dbReference type="RefSeq" id="WP_127362100.1">
    <property type="nucleotide sequence ID" value="NZ_CP025334.1"/>
</dbReference>
<organism evidence="3 4">
    <name type="scientific">Brevibacterium aurantiacum</name>
    <dbReference type="NCBI Taxonomy" id="273384"/>
    <lineage>
        <taxon>Bacteria</taxon>
        <taxon>Bacillati</taxon>
        <taxon>Actinomycetota</taxon>
        <taxon>Actinomycetes</taxon>
        <taxon>Micrococcales</taxon>
        <taxon>Brevibacteriaceae</taxon>
        <taxon>Brevibacterium</taxon>
    </lineage>
</organism>
<keyword evidence="3" id="KW-0238">DNA-binding</keyword>
<feature type="domain" description="WYL" evidence="2">
    <location>
        <begin position="64"/>
        <end position="113"/>
    </location>
</feature>
<evidence type="ECO:0000313" key="4">
    <source>
        <dbReference type="Proteomes" id="UP000282731"/>
    </source>
</evidence>